<accession>R9P901</accession>
<sequence length="134" mass="14783">MEEKRKDAYVAELSKGVANRSTIASRPVLHRAELTCDEQPRSHNSQAAFLLFLVVESERFGDNAASEAARRGRTTGLSPTDTTIINMLSPLIDSLYQSQRKFALIHKNMSRDGAIRGPLCVCSNRPVKALLQLG</sequence>
<dbReference type="EMBL" id="DF238814">
    <property type="protein sequence ID" value="GAC97848.1"/>
    <property type="molecule type" value="Genomic_DNA"/>
</dbReference>
<reference evidence="2" key="1">
    <citation type="journal article" date="2013" name="Genome Announc.">
        <title>Draft genome sequence of the basidiomycetous yeast-like fungus Pseudozyma hubeiensis SY62, which produces an abundant amount of the biosurfactant mannosylerythritol lipids.</title>
        <authorList>
            <person name="Konishi M."/>
            <person name="Hatada Y."/>
            <person name="Horiuchi J."/>
        </authorList>
    </citation>
    <scope>NUCLEOTIDE SEQUENCE [LARGE SCALE GENOMIC DNA]</scope>
    <source>
        <strain evidence="2">SY62</strain>
    </source>
</reference>
<evidence type="ECO:0000313" key="1">
    <source>
        <dbReference type="EMBL" id="GAC97848.1"/>
    </source>
</evidence>
<dbReference type="HOGENOM" id="CLU_1897138_0_0_1"/>
<organism evidence="1 2">
    <name type="scientific">Pseudozyma hubeiensis (strain SY62)</name>
    <name type="common">Yeast</name>
    <dbReference type="NCBI Taxonomy" id="1305764"/>
    <lineage>
        <taxon>Eukaryota</taxon>
        <taxon>Fungi</taxon>
        <taxon>Dikarya</taxon>
        <taxon>Basidiomycota</taxon>
        <taxon>Ustilaginomycotina</taxon>
        <taxon>Ustilaginomycetes</taxon>
        <taxon>Ustilaginales</taxon>
        <taxon>Ustilaginaceae</taxon>
        <taxon>Pseudozyma</taxon>
    </lineage>
</organism>
<dbReference type="RefSeq" id="XP_012191435.1">
    <property type="nucleotide sequence ID" value="XM_012336045.1"/>
</dbReference>
<dbReference type="GeneID" id="24110714"/>
<evidence type="ECO:0000313" key="2">
    <source>
        <dbReference type="Proteomes" id="UP000014071"/>
    </source>
</evidence>
<dbReference type="Proteomes" id="UP000014071">
    <property type="component" value="Unassembled WGS sequence"/>
</dbReference>
<name>R9P901_PSEHS</name>
<proteinExistence type="predicted"/>
<gene>
    <name evidence="1" type="ORF">PHSY_005436</name>
</gene>
<dbReference type="AlphaFoldDB" id="R9P901"/>
<protein>
    <submittedName>
        <fullName evidence="1">Zf-C2H2 Zinc finger, C2H2 type</fullName>
    </submittedName>
</protein>
<keyword evidence="2" id="KW-1185">Reference proteome</keyword>